<reference evidence="1" key="1">
    <citation type="submission" date="2019-10" db="EMBL/GenBank/DDBJ databases">
        <authorList>
            <consortium name="DOE Joint Genome Institute"/>
            <person name="Kuo A."/>
            <person name="Miyauchi S."/>
            <person name="Kiss E."/>
            <person name="Drula E."/>
            <person name="Kohler A."/>
            <person name="Sanchez-Garcia M."/>
            <person name="Andreopoulos B."/>
            <person name="Barry K.W."/>
            <person name="Bonito G."/>
            <person name="Buee M."/>
            <person name="Carver A."/>
            <person name="Chen C."/>
            <person name="Cichocki N."/>
            <person name="Clum A."/>
            <person name="Culley D."/>
            <person name="Crous P.W."/>
            <person name="Fauchery L."/>
            <person name="Girlanda M."/>
            <person name="Hayes R."/>
            <person name="Keri Z."/>
            <person name="Labutti K."/>
            <person name="Lipzen A."/>
            <person name="Lombard V."/>
            <person name="Magnuson J."/>
            <person name="Maillard F."/>
            <person name="Morin E."/>
            <person name="Murat C."/>
            <person name="Nolan M."/>
            <person name="Ohm R."/>
            <person name="Pangilinan J."/>
            <person name="Pereira M."/>
            <person name="Perotto S."/>
            <person name="Peter M."/>
            <person name="Riley R."/>
            <person name="Sitrit Y."/>
            <person name="Stielow B."/>
            <person name="Szollosi G."/>
            <person name="Zifcakova L."/>
            <person name="Stursova M."/>
            <person name="Spatafora J.W."/>
            <person name="Tedersoo L."/>
            <person name="Vaario L.-M."/>
            <person name="Yamada A."/>
            <person name="Yan M."/>
            <person name="Wang P."/>
            <person name="Xu J."/>
            <person name="Bruns T."/>
            <person name="Baldrian P."/>
            <person name="Vilgalys R."/>
            <person name="Henrissat B."/>
            <person name="Grigoriev I.V."/>
            <person name="Hibbett D."/>
            <person name="Nagy L.G."/>
            <person name="Martin F.M."/>
        </authorList>
    </citation>
    <scope>NUCLEOTIDE SEQUENCE</scope>
    <source>
        <strain evidence="1">P2</strain>
    </source>
</reference>
<protein>
    <submittedName>
        <fullName evidence="1">Uncharacterized protein</fullName>
    </submittedName>
</protein>
<accession>A0ACB6ZD49</accession>
<proteinExistence type="predicted"/>
<sequence length="206" mass="22335">MFIAGVQPKLQPDSNEINITHLRSIIHAIDPSLFPNTDPSIAVTWNEPAPGIIIVLYLLCASLAISFLALSLAMQGAQLVNHYIQSHRGSAAKSRDHQQKLGKMGRWHFRMIVEGIPVMLQIVPVLLLCAILQYAWTTNHPDARVVIVMALLGFGFLLTSVTVLGFRFRLIAIIAIAISMIASNMIISGKDKATIKAVSGSGSASL</sequence>
<name>A0ACB6ZD49_THEGA</name>
<keyword evidence="2" id="KW-1185">Reference proteome</keyword>
<dbReference type="Proteomes" id="UP000886501">
    <property type="component" value="Unassembled WGS sequence"/>
</dbReference>
<dbReference type="EMBL" id="MU118033">
    <property type="protein sequence ID" value="KAF9647449.1"/>
    <property type="molecule type" value="Genomic_DNA"/>
</dbReference>
<evidence type="ECO:0000313" key="2">
    <source>
        <dbReference type="Proteomes" id="UP000886501"/>
    </source>
</evidence>
<evidence type="ECO:0000313" key="1">
    <source>
        <dbReference type="EMBL" id="KAF9647449.1"/>
    </source>
</evidence>
<comment type="caution">
    <text evidence="1">The sequence shown here is derived from an EMBL/GenBank/DDBJ whole genome shotgun (WGS) entry which is preliminary data.</text>
</comment>
<reference evidence="1" key="2">
    <citation type="journal article" date="2020" name="Nat. Commun.">
        <title>Large-scale genome sequencing of mycorrhizal fungi provides insights into the early evolution of symbiotic traits.</title>
        <authorList>
            <person name="Miyauchi S."/>
            <person name="Kiss E."/>
            <person name="Kuo A."/>
            <person name="Drula E."/>
            <person name="Kohler A."/>
            <person name="Sanchez-Garcia M."/>
            <person name="Morin E."/>
            <person name="Andreopoulos B."/>
            <person name="Barry K.W."/>
            <person name="Bonito G."/>
            <person name="Buee M."/>
            <person name="Carver A."/>
            <person name="Chen C."/>
            <person name="Cichocki N."/>
            <person name="Clum A."/>
            <person name="Culley D."/>
            <person name="Crous P.W."/>
            <person name="Fauchery L."/>
            <person name="Girlanda M."/>
            <person name="Hayes R.D."/>
            <person name="Keri Z."/>
            <person name="LaButti K."/>
            <person name="Lipzen A."/>
            <person name="Lombard V."/>
            <person name="Magnuson J."/>
            <person name="Maillard F."/>
            <person name="Murat C."/>
            <person name="Nolan M."/>
            <person name="Ohm R.A."/>
            <person name="Pangilinan J."/>
            <person name="Pereira M.F."/>
            <person name="Perotto S."/>
            <person name="Peter M."/>
            <person name="Pfister S."/>
            <person name="Riley R."/>
            <person name="Sitrit Y."/>
            <person name="Stielow J.B."/>
            <person name="Szollosi G."/>
            <person name="Zifcakova L."/>
            <person name="Stursova M."/>
            <person name="Spatafora J.W."/>
            <person name="Tedersoo L."/>
            <person name="Vaario L.M."/>
            <person name="Yamada A."/>
            <person name="Yan M."/>
            <person name="Wang P."/>
            <person name="Xu J."/>
            <person name="Bruns T."/>
            <person name="Baldrian P."/>
            <person name="Vilgalys R."/>
            <person name="Dunand C."/>
            <person name="Henrissat B."/>
            <person name="Grigoriev I.V."/>
            <person name="Hibbett D."/>
            <person name="Nagy L.G."/>
            <person name="Martin F.M."/>
        </authorList>
    </citation>
    <scope>NUCLEOTIDE SEQUENCE</scope>
    <source>
        <strain evidence="1">P2</strain>
    </source>
</reference>
<organism evidence="1 2">
    <name type="scientific">Thelephora ganbajun</name>
    <name type="common">Ganba fungus</name>
    <dbReference type="NCBI Taxonomy" id="370292"/>
    <lineage>
        <taxon>Eukaryota</taxon>
        <taxon>Fungi</taxon>
        <taxon>Dikarya</taxon>
        <taxon>Basidiomycota</taxon>
        <taxon>Agaricomycotina</taxon>
        <taxon>Agaricomycetes</taxon>
        <taxon>Thelephorales</taxon>
        <taxon>Thelephoraceae</taxon>
        <taxon>Thelephora</taxon>
    </lineage>
</organism>
<gene>
    <name evidence="1" type="ORF">BDM02DRAFT_2678144</name>
</gene>